<evidence type="ECO:0000313" key="2">
    <source>
        <dbReference type="Proteomes" id="UP000182835"/>
    </source>
</evidence>
<name>A0A1L8R908_9ENTE</name>
<reference evidence="1 2" key="1">
    <citation type="submission" date="2014-12" db="EMBL/GenBank/DDBJ databases">
        <title>Draft genome sequences of 29 type strains of Enterococci.</title>
        <authorList>
            <person name="Zhong Z."/>
            <person name="Sun Z."/>
            <person name="Liu W."/>
            <person name="Zhang W."/>
            <person name="Zhang H."/>
        </authorList>
    </citation>
    <scope>NUCLEOTIDE SEQUENCE [LARGE SCALE GENOMIC DNA]</scope>
    <source>
        <strain evidence="1 2">DSM 21207</strain>
    </source>
</reference>
<evidence type="ECO:0000313" key="1">
    <source>
        <dbReference type="EMBL" id="OJG16224.1"/>
    </source>
</evidence>
<organism evidence="1 2">
    <name type="scientific">Enterococcus canintestini</name>
    <dbReference type="NCBI Taxonomy" id="317010"/>
    <lineage>
        <taxon>Bacteria</taxon>
        <taxon>Bacillati</taxon>
        <taxon>Bacillota</taxon>
        <taxon>Bacilli</taxon>
        <taxon>Lactobacillales</taxon>
        <taxon>Enterococcaceae</taxon>
        <taxon>Enterococcus</taxon>
    </lineage>
</organism>
<comment type="caution">
    <text evidence="1">The sequence shown here is derived from an EMBL/GenBank/DDBJ whole genome shotgun (WGS) entry which is preliminary data.</text>
</comment>
<dbReference type="RefSeq" id="WP_071863798.1">
    <property type="nucleotide sequence ID" value="NZ_JBHLVQ010000010.1"/>
</dbReference>
<evidence type="ECO:0008006" key="3">
    <source>
        <dbReference type="Google" id="ProtNLM"/>
    </source>
</evidence>
<gene>
    <name evidence="1" type="ORF">RU96_GL000966</name>
</gene>
<sequence length="57" mass="6984">MEQASNIIFKWQNEQFYGWVEKEYRNSFLINVTNPNKELITKYAKRIIISKKVCEWL</sequence>
<dbReference type="Proteomes" id="UP000182835">
    <property type="component" value="Unassembled WGS sequence"/>
</dbReference>
<dbReference type="STRING" id="317010.RU96_GL000966"/>
<dbReference type="EMBL" id="JXKG01000002">
    <property type="protein sequence ID" value="OJG16224.1"/>
    <property type="molecule type" value="Genomic_DNA"/>
</dbReference>
<dbReference type="OrthoDB" id="2326589at2"/>
<proteinExistence type="predicted"/>
<accession>A0A1L8R908</accession>
<protein>
    <recommendedName>
        <fullName evidence="3">DUF2187 domain-containing protein</fullName>
    </recommendedName>
</protein>
<dbReference type="AlphaFoldDB" id="A0A1L8R908"/>